<evidence type="ECO:0000313" key="1">
    <source>
        <dbReference type="EMBL" id="KIM36504.1"/>
    </source>
</evidence>
<organism evidence="1 2">
    <name type="scientific">Hebeloma cylindrosporum</name>
    <dbReference type="NCBI Taxonomy" id="76867"/>
    <lineage>
        <taxon>Eukaryota</taxon>
        <taxon>Fungi</taxon>
        <taxon>Dikarya</taxon>
        <taxon>Basidiomycota</taxon>
        <taxon>Agaricomycotina</taxon>
        <taxon>Agaricomycetes</taxon>
        <taxon>Agaricomycetidae</taxon>
        <taxon>Agaricales</taxon>
        <taxon>Agaricineae</taxon>
        <taxon>Hymenogastraceae</taxon>
        <taxon>Hebeloma</taxon>
    </lineage>
</organism>
<proteinExistence type="predicted"/>
<dbReference type="AlphaFoldDB" id="A0A0C3BWP6"/>
<accession>A0A0C3BWP6</accession>
<sequence>MANSQQRPVPRLPVNPLCSITPYVIRGGKPVKRLCPPSAYDPLVSPRKRLSSTYRQPFEDEVIQSSCAEELELASSACATQMDPGRVGRDIRPRPRRTVFHQLRACRRRKPPD</sequence>
<protein>
    <submittedName>
        <fullName evidence="1">Uncharacterized protein</fullName>
    </submittedName>
</protein>
<dbReference type="HOGENOM" id="CLU_2133808_0_0_1"/>
<evidence type="ECO:0000313" key="2">
    <source>
        <dbReference type="Proteomes" id="UP000053424"/>
    </source>
</evidence>
<name>A0A0C3BWP6_HEBCY</name>
<dbReference type="EMBL" id="KN831804">
    <property type="protein sequence ID" value="KIM36504.1"/>
    <property type="molecule type" value="Genomic_DNA"/>
</dbReference>
<reference evidence="2" key="2">
    <citation type="submission" date="2015-01" db="EMBL/GenBank/DDBJ databases">
        <title>Evolutionary Origins and Diversification of the Mycorrhizal Mutualists.</title>
        <authorList>
            <consortium name="DOE Joint Genome Institute"/>
            <consortium name="Mycorrhizal Genomics Consortium"/>
            <person name="Kohler A."/>
            <person name="Kuo A."/>
            <person name="Nagy L.G."/>
            <person name="Floudas D."/>
            <person name="Copeland A."/>
            <person name="Barry K.W."/>
            <person name="Cichocki N."/>
            <person name="Veneault-Fourrey C."/>
            <person name="LaButti K."/>
            <person name="Lindquist E.A."/>
            <person name="Lipzen A."/>
            <person name="Lundell T."/>
            <person name="Morin E."/>
            <person name="Murat C."/>
            <person name="Riley R."/>
            <person name="Ohm R."/>
            <person name="Sun H."/>
            <person name="Tunlid A."/>
            <person name="Henrissat B."/>
            <person name="Grigoriev I.V."/>
            <person name="Hibbett D.S."/>
            <person name="Martin F."/>
        </authorList>
    </citation>
    <scope>NUCLEOTIDE SEQUENCE [LARGE SCALE GENOMIC DNA]</scope>
    <source>
        <strain evidence="2">h7</strain>
    </source>
</reference>
<reference evidence="1 2" key="1">
    <citation type="submission" date="2014-04" db="EMBL/GenBank/DDBJ databases">
        <authorList>
            <consortium name="DOE Joint Genome Institute"/>
            <person name="Kuo A."/>
            <person name="Gay G."/>
            <person name="Dore J."/>
            <person name="Kohler A."/>
            <person name="Nagy L.G."/>
            <person name="Floudas D."/>
            <person name="Copeland A."/>
            <person name="Barry K.W."/>
            <person name="Cichocki N."/>
            <person name="Veneault-Fourrey C."/>
            <person name="LaButti K."/>
            <person name="Lindquist E.A."/>
            <person name="Lipzen A."/>
            <person name="Lundell T."/>
            <person name="Morin E."/>
            <person name="Murat C."/>
            <person name="Sun H."/>
            <person name="Tunlid A."/>
            <person name="Henrissat B."/>
            <person name="Grigoriev I.V."/>
            <person name="Hibbett D.S."/>
            <person name="Martin F."/>
            <person name="Nordberg H.P."/>
            <person name="Cantor M.N."/>
            <person name="Hua S.X."/>
        </authorList>
    </citation>
    <scope>NUCLEOTIDE SEQUENCE [LARGE SCALE GENOMIC DNA]</scope>
    <source>
        <strain evidence="2">h7</strain>
    </source>
</reference>
<keyword evidence="2" id="KW-1185">Reference proteome</keyword>
<gene>
    <name evidence="1" type="ORF">M413DRAFT_31558</name>
</gene>
<dbReference type="Proteomes" id="UP000053424">
    <property type="component" value="Unassembled WGS sequence"/>
</dbReference>